<reference evidence="2 3" key="1">
    <citation type="submission" date="2019-08" db="EMBL/GenBank/DDBJ databases">
        <title>Draft Genome Sequence of Halomonas eurihalina Isolated from Preserved Hide-surface.</title>
        <authorList>
            <person name="Hussain S.A."/>
            <person name="Xu A."/>
            <person name="Sarker M."/>
            <person name="Sommers C."/>
        </authorList>
    </citation>
    <scope>NUCLEOTIDE SEQUENCE [LARGE SCALE GENOMIC DNA]</scope>
    <source>
        <strain evidence="2 3">MS1</strain>
    </source>
</reference>
<dbReference type="EMBL" id="VTPU01000004">
    <property type="protein sequence ID" value="TZG40537.1"/>
    <property type="molecule type" value="Genomic_DNA"/>
</dbReference>
<evidence type="ECO:0008006" key="4">
    <source>
        <dbReference type="Google" id="ProtNLM"/>
    </source>
</evidence>
<comment type="caution">
    <text evidence="2">The sequence shown here is derived from an EMBL/GenBank/DDBJ whole genome shotgun (WGS) entry which is preliminary data.</text>
</comment>
<feature type="region of interest" description="Disordered" evidence="1">
    <location>
        <begin position="1"/>
        <end position="21"/>
    </location>
</feature>
<organism evidence="2 3">
    <name type="scientific">Halomonas eurihalina</name>
    <dbReference type="NCBI Taxonomy" id="42566"/>
    <lineage>
        <taxon>Bacteria</taxon>
        <taxon>Pseudomonadati</taxon>
        <taxon>Pseudomonadota</taxon>
        <taxon>Gammaproteobacteria</taxon>
        <taxon>Oceanospirillales</taxon>
        <taxon>Halomonadaceae</taxon>
        <taxon>Halomonas</taxon>
    </lineage>
</organism>
<accession>A0A5D9D9V0</accession>
<evidence type="ECO:0000313" key="2">
    <source>
        <dbReference type="EMBL" id="TZG40537.1"/>
    </source>
</evidence>
<protein>
    <recommendedName>
        <fullName evidence="4">Helix-turn-helix domain-containing protein</fullName>
    </recommendedName>
</protein>
<dbReference type="Proteomes" id="UP000324260">
    <property type="component" value="Unassembled WGS sequence"/>
</dbReference>
<evidence type="ECO:0000313" key="3">
    <source>
        <dbReference type="Proteomes" id="UP000324260"/>
    </source>
</evidence>
<sequence length="104" mass="11471">MGTVTAMAPRQGRGRRLDNPNSQLGRTYLVLRDAMYWLKLHEIGEAIYDRFGQQDSHAAISARIRELRRYGVTIASQESPGPGGTRPHEYRMLGDWGGNGGGAA</sequence>
<gene>
    <name evidence="2" type="ORF">FZZ93_05680</name>
</gene>
<name>A0A5D9D9V0_HALER</name>
<dbReference type="OrthoDB" id="6167715at2"/>
<feature type="compositionally biased region" description="Gly residues" evidence="1">
    <location>
        <begin position="95"/>
        <end position="104"/>
    </location>
</feature>
<dbReference type="RefSeq" id="WP_149321368.1">
    <property type="nucleotide sequence ID" value="NZ_JARWAH010000003.1"/>
</dbReference>
<feature type="region of interest" description="Disordered" evidence="1">
    <location>
        <begin position="75"/>
        <end position="104"/>
    </location>
</feature>
<keyword evidence="3" id="KW-1185">Reference proteome</keyword>
<proteinExistence type="predicted"/>
<evidence type="ECO:0000256" key="1">
    <source>
        <dbReference type="SAM" id="MobiDB-lite"/>
    </source>
</evidence>
<dbReference type="AlphaFoldDB" id="A0A5D9D9V0"/>